<organism evidence="2 3">
    <name type="scientific">Streptomyces camelliae</name>
    <dbReference type="NCBI Taxonomy" id="3004093"/>
    <lineage>
        <taxon>Bacteria</taxon>
        <taxon>Bacillati</taxon>
        <taxon>Actinomycetota</taxon>
        <taxon>Actinomycetes</taxon>
        <taxon>Kitasatosporales</taxon>
        <taxon>Streptomycetaceae</taxon>
        <taxon>Streptomyces</taxon>
    </lineage>
</organism>
<proteinExistence type="predicted"/>
<dbReference type="RefSeq" id="WP_270085921.1">
    <property type="nucleotide sequence ID" value="NZ_CP115300.1"/>
</dbReference>
<reference evidence="2 3" key="1">
    <citation type="submission" date="2022-12" db="EMBL/GenBank/DDBJ databases">
        <authorList>
            <person name="Mo P."/>
        </authorList>
    </citation>
    <scope>NUCLEOTIDE SEQUENCE [LARGE SCALE GENOMIC DNA]</scope>
    <source>
        <strain evidence="2 3">HUAS 2-6</strain>
    </source>
</reference>
<protein>
    <submittedName>
        <fullName evidence="2">FxLYD domain-containing protein</fullName>
    </submittedName>
</protein>
<sequence>MAEHVGRRATVAVLAALLAVSAGGCSGGGGSASNAASKAASAAESAGSRAAAALASATAEARRRLDAVKGGVDARGDVRLGATGTDGSGRSTVTVTAHNTTAAKKSFAVQVDFRDAGGNLLDVVVVTVPDVAAGTSGTATARSTHKLSGTAKAEAGTAVRY</sequence>
<feature type="chain" id="PRO_5045740547" evidence="1">
    <location>
        <begin position="25"/>
        <end position="161"/>
    </location>
</feature>
<feature type="signal peptide" evidence="1">
    <location>
        <begin position="1"/>
        <end position="24"/>
    </location>
</feature>
<dbReference type="NCBIfam" id="NF038353">
    <property type="entry name" value="FxLYD_dom"/>
    <property type="match status" value="1"/>
</dbReference>
<name>A0ABY7PDK2_9ACTN</name>
<keyword evidence="1" id="KW-0732">Signal</keyword>
<gene>
    <name evidence="2" type="ORF">O1G22_40770</name>
</gene>
<accession>A0ABY7PDK2</accession>
<evidence type="ECO:0000313" key="2">
    <source>
        <dbReference type="EMBL" id="WBO68693.1"/>
    </source>
</evidence>
<evidence type="ECO:0000313" key="3">
    <source>
        <dbReference type="Proteomes" id="UP001212326"/>
    </source>
</evidence>
<dbReference type="Proteomes" id="UP001212326">
    <property type="component" value="Chromosome"/>
</dbReference>
<dbReference type="EMBL" id="CP115300">
    <property type="protein sequence ID" value="WBO68693.1"/>
    <property type="molecule type" value="Genomic_DNA"/>
</dbReference>
<keyword evidence="3" id="KW-1185">Reference proteome</keyword>
<dbReference type="InterPro" id="IPR047676">
    <property type="entry name" value="FxLYD_dom"/>
</dbReference>
<evidence type="ECO:0000256" key="1">
    <source>
        <dbReference type="SAM" id="SignalP"/>
    </source>
</evidence>
<dbReference type="PROSITE" id="PS51257">
    <property type="entry name" value="PROKAR_LIPOPROTEIN"/>
    <property type="match status" value="1"/>
</dbReference>